<gene>
    <name evidence="1" type="ORF">B9D04_03920</name>
</gene>
<evidence type="ECO:0000313" key="2">
    <source>
        <dbReference type="Proteomes" id="UP000193588"/>
    </source>
</evidence>
<protein>
    <submittedName>
        <fullName evidence="1">Uncharacterized protein</fullName>
    </submittedName>
</protein>
<reference evidence="1 2" key="1">
    <citation type="submission" date="2017-04" db="EMBL/GenBank/DDBJ databases">
        <title>The genome sequence of Weissella cibaria isolated from wild Drosophila.</title>
        <authorList>
            <person name="Ricks N.J."/>
            <person name="Carroll C."/>
            <person name="Walters A."/>
            <person name="Newell P.D."/>
            <person name="Chaston J.M."/>
        </authorList>
    </citation>
    <scope>NUCLEOTIDE SEQUENCE [LARGE SCALE GENOMIC DNA]</scope>
    <source>
        <strain evidence="1 2">DmW_103</strain>
    </source>
</reference>
<organism evidence="1 2">
    <name type="scientific">Weissella cibaria</name>
    <dbReference type="NCBI Taxonomy" id="137591"/>
    <lineage>
        <taxon>Bacteria</taxon>
        <taxon>Bacillati</taxon>
        <taxon>Bacillota</taxon>
        <taxon>Bacilli</taxon>
        <taxon>Lactobacillales</taxon>
        <taxon>Lactobacillaceae</taxon>
        <taxon>Weissella</taxon>
    </lineage>
</organism>
<dbReference type="RefSeq" id="WP_085638040.1">
    <property type="nucleotide sequence ID" value="NZ_JABXJP010000006.1"/>
</dbReference>
<dbReference type="EMBL" id="NDXJ01000005">
    <property type="protein sequence ID" value="OSP89678.1"/>
    <property type="molecule type" value="Genomic_DNA"/>
</dbReference>
<name>A0A1X4JLW9_9LACO</name>
<dbReference type="Proteomes" id="UP000193588">
    <property type="component" value="Unassembled WGS sequence"/>
</dbReference>
<accession>A0A1X4JLW9</accession>
<dbReference type="AlphaFoldDB" id="A0A1X4JLW9"/>
<evidence type="ECO:0000313" key="1">
    <source>
        <dbReference type="EMBL" id="OSP89678.1"/>
    </source>
</evidence>
<sequence length="75" mass="8460">MSYQYVAVDVTRSSILLVGETLQDLNKQLLSEEGQQIVKKQAVWMYRIEAETLLKIQQVMATTGVSFARVTQPAN</sequence>
<comment type="caution">
    <text evidence="1">The sequence shown here is derived from an EMBL/GenBank/DDBJ whole genome shotgun (WGS) entry which is preliminary data.</text>
</comment>
<proteinExistence type="predicted"/>